<keyword evidence="9 12" id="KW-0472">Membrane</keyword>
<name>A0A226EYW8_FOLCA</name>
<comment type="caution">
    <text evidence="13">The sequence shown here is derived from an EMBL/GenBank/DDBJ whole genome shotgun (WGS) entry which is preliminary data.</text>
</comment>
<keyword evidence="14" id="KW-1185">Reference proteome</keyword>
<protein>
    <submittedName>
        <fullName evidence="13">Sodium-coupled monocarboxylate transporter 1</fullName>
    </submittedName>
</protein>
<feature type="transmembrane region" description="Helical" evidence="12">
    <location>
        <begin position="510"/>
        <end position="530"/>
    </location>
</feature>
<dbReference type="GO" id="GO:0015293">
    <property type="term" value="F:symporter activity"/>
    <property type="evidence" value="ECO:0007669"/>
    <property type="project" value="TreeGrafter"/>
</dbReference>
<proteinExistence type="inferred from homology"/>
<dbReference type="AlphaFoldDB" id="A0A226EYW8"/>
<evidence type="ECO:0000256" key="8">
    <source>
        <dbReference type="ARBA" id="ARBA00023065"/>
    </source>
</evidence>
<sequence length="630" mass="68514">MEPRKGSFTILDYIIFLGTLAVSMLIGVYYAFIKKQKTNVDLLVGGRSMPIIPTSLSLLATYMSAILVLGVSGEIYANGTLISEIIVGAMFYIPLGGVLFLPTLYRLRLTSAYEYLGMRYQSEAVRLLATGTFIVQIILYMGVVLYAPSLALNAVTDFPIWASIVAVGGCAAIYTAMGGLKAVVWTDCFQIGMMFAGMLSIIIQGSINVGGLGKAFSIANDHGRIEFLNFQTDPFVRHTSFGLFFGQGVFWLSSYGTHQTTVQRYCSMDSLTKAFWALLCTAPLVSFTMSLAALCGVVIFANFAHCDPITLGFIKRNDQIAPYFVLEYLSPTSGLLGLFIACLYSGALSTVSSGLNSLAAVTWQDFCSRINHFKKMTEIQQGLVTKIIGFLYGALSIGMGFLAGNLGGVLSAALVVNGAVSGPLLGVFGAIIGMLLAHIVTLGIGVGGLLLKVHHASLPYAIDGCDNATLSRVSNFTEILLKHSMQNVTAPLHPTPSEIEWPMKIFTISYLLYPLIGTLITVIVGSLVSLCTGPTRLTEDQEKYTHPAIVYISKKIFPSESTKGNHHTQTQSLPRVELHHYNQNHNHLHQYNGYISPSQNEAYFGPVLRRDGHNHPASKEAYDNMAFQKF</sequence>
<dbReference type="EMBL" id="LNIX01000001">
    <property type="protein sequence ID" value="OXA62795.1"/>
    <property type="molecule type" value="Genomic_DNA"/>
</dbReference>
<evidence type="ECO:0000256" key="10">
    <source>
        <dbReference type="ARBA" id="ARBA00023201"/>
    </source>
</evidence>
<evidence type="ECO:0000313" key="13">
    <source>
        <dbReference type="EMBL" id="OXA62795.1"/>
    </source>
</evidence>
<feature type="transmembrane region" description="Helical" evidence="12">
    <location>
        <begin position="85"/>
        <end position="105"/>
    </location>
</feature>
<dbReference type="Gene3D" id="1.20.1730.10">
    <property type="entry name" value="Sodium/glucose cotransporter"/>
    <property type="match status" value="1"/>
</dbReference>
<dbReference type="CDD" id="cd11492">
    <property type="entry name" value="SLC5sbd_NIS-SMVT"/>
    <property type="match status" value="1"/>
</dbReference>
<dbReference type="PROSITE" id="PS50283">
    <property type="entry name" value="NA_SOLUT_SYMP_3"/>
    <property type="match status" value="1"/>
</dbReference>
<feature type="transmembrane region" description="Helical" evidence="12">
    <location>
        <begin position="188"/>
        <end position="207"/>
    </location>
</feature>
<feature type="transmembrane region" description="Helical" evidence="12">
    <location>
        <begin position="13"/>
        <end position="33"/>
    </location>
</feature>
<evidence type="ECO:0000256" key="7">
    <source>
        <dbReference type="ARBA" id="ARBA00023053"/>
    </source>
</evidence>
<evidence type="ECO:0000256" key="2">
    <source>
        <dbReference type="ARBA" id="ARBA00006434"/>
    </source>
</evidence>
<dbReference type="GO" id="GO:0005886">
    <property type="term" value="C:plasma membrane"/>
    <property type="evidence" value="ECO:0007669"/>
    <property type="project" value="UniProtKB-SubCell"/>
</dbReference>
<feature type="transmembrane region" description="Helical" evidence="12">
    <location>
        <begin position="158"/>
        <end position="176"/>
    </location>
</feature>
<dbReference type="OMA" id="IFANFAH"/>
<gene>
    <name evidence="13" type="ORF">Fcan01_03961</name>
</gene>
<dbReference type="InterPro" id="IPR038377">
    <property type="entry name" value="Na/Glc_symporter_sf"/>
</dbReference>
<dbReference type="PANTHER" id="PTHR42985">
    <property type="entry name" value="SODIUM-COUPLED MONOCARBOXYLATE TRANSPORTER"/>
    <property type="match status" value="1"/>
</dbReference>
<evidence type="ECO:0000256" key="5">
    <source>
        <dbReference type="ARBA" id="ARBA00022692"/>
    </source>
</evidence>
<evidence type="ECO:0000256" key="3">
    <source>
        <dbReference type="ARBA" id="ARBA00022448"/>
    </source>
</evidence>
<dbReference type="OrthoDB" id="6132759at2759"/>
<feature type="transmembrane region" description="Helical" evidence="12">
    <location>
        <begin position="235"/>
        <end position="253"/>
    </location>
</feature>
<keyword evidence="5 12" id="KW-0812">Transmembrane</keyword>
<evidence type="ECO:0000313" key="14">
    <source>
        <dbReference type="Proteomes" id="UP000198287"/>
    </source>
</evidence>
<keyword evidence="10" id="KW-0739">Sodium transport</keyword>
<dbReference type="InterPro" id="IPR051163">
    <property type="entry name" value="Sodium:Solute_Symporter_SSF"/>
</dbReference>
<evidence type="ECO:0000256" key="11">
    <source>
        <dbReference type="RuleBase" id="RU362091"/>
    </source>
</evidence>
<keyword evidence="7" id="KW-0915">Sodium</keyword>
<feature type="transmembrane region" description="Helical" evidence="12">
    <location>
        <begin position="125"/>
        <end position="146"/>
    </location>
</feature>
<evidence type="ECO:0000256" key="9">
    <source>
        <dbReference type="ARBA" id="ARBA00023136"/>
    </source>
</evidence>
<comment type="similarity">
    <text evidence="2 11">Belongs to the sodium:solute symporter (SSF) (TC 2.A.21) family.</text>
</comment>
<dbReference type="PANTHER" id="PTHR42985:SF40">
    <property type="entry name" value="LD47995P-RELATED"/>
    <property type="match status" value="1"/>
</dbReference>
<keyword evidence="4" id="KW-1003">Cell membrane</keyword>
<keyword evidence="3" id="KW-0813">Transport</keyword>
<feature type="transmembrane region" description="Helical" evidence="12">
    <location>
        <begin position="54"/>
        <end position="73"/>
    </location>
</feature>
<evidence type="ECO:0000256" key="1">
    <source>
        <dbReference type="ARBA" id="ARBA00004651"/>
    </source>
</evidence>
<evidence type="ECO:0000256" key="12">
    <source>
        <dbReference type="SAM" id="Phobius"/>
    </source>
</evidence>
<keyword evidence="6 12" id="KW-1133">Transmembrane helix</keyword>
<feature type="transmembrane region" description="Helical" evidence="12">
    <location>
        <begin position="335"/>
        <end position="363"/>
    </location>
</feature>
<dbReference type="GO" id="GO:0006814">
    <property type="term" value="P:sodium ion transport"/>
    <property type="evidence" value="ECO:0007669"/>
    <property type="project" value="UniProtKB-KW"/>
</dbReference>
<dbReference type="InterPro" id="IPR001734">
    <property type="entry name" value="Na/solute_symporter"/>
</dbReference>
<evidence type="ECO:0000256" key="4">
    <source>
        <dbReference type="ARBA" id="ARBA00022475"/>
    </source>
</evidence>
<organism evidence="13 14">
    <name type="scientific">Folsomia candida</name>
    <name type="common">Springtail</name>
    <dbReference type="NCBI Taxonomy" id="158441"/>
    <lineage>
        <taxon>Eukaryota</taxon>
        <taxon>Metazoa</taxon>
        <taxon>Ecdysozoa</taxon>
        <taxon>Arthropoda</taxon>
        <taxon>Hexapoda</taxon>
        <taxon>Collembola</taxon>
        <taxon>Entomobryomorpha</taxon>
        <taxon>Isotomoidea</taxon>
        <taxon>Isotomidae</taxon>
        <taxon>Proisotominae</taxon>
        <taxon>Folsomia</taxon>
    </lineage>
</organism>
<dbReference type="NCBIfam" id="TIGR00813">
    <property type="entry name" value="sss"/>
    <property type="match status" value="1"/>
</dbReference>
<comment type="subcellular location">
    <subcellularLocation>
        <location evidence="1">Cell membrane</location>
        <topology evidence="1">Multi-pass membrane protein</topology>
    </subcellularLocation>
</comment>
<feature type="transmembrane region" description="Helical" evidence="12">
    <location>
        <begin position="424"/>
        <end position="451"/>
    </location>
</feature>
<evidence type="ECO:0000256" key="6">
    <source>
        <dbReference type="ARBA" id="ARBA00022989"/>
    </source>
</evidence>
<dbReference type="Pfam" id="PF00474">
    <property type="entry name" value="SSF"/>
    <property type="match status" value="1"/>
</dbReference>
<keyword evidence="8" id="KW-0406">Ion transport</keyword>
<accession>A0A226EYW8</accession>
<reference evidence="13 14" key="1">
    <citation type="submission" date="2015-12" db="EMBL/GenBank/DDBJ databases">
        <title>The genome of Folsomia candida.</title>
        <authorList>
            <person name="Faddeeva A."/>
            <person name="Derks M.F."/>
            <person name="Anvar Y."/>
            <person name="Smit S."/>
            <person name="Van Straalen N."/>
            <person name="Roelofs D."/>
        </authorList>
    </citation>
    <scope>NUCLEOTIDE SEQUENCE [LARGE SCALE GENOMIC DNA]</scope>
    <source>
        <strain evidence="13 14">VU population</strain>
        <tissue evidence="13">Whole body</tissue>
    </source>
</reference>
<feature type="transmembrane region" description="Helical" evidence="12">
    <location>
        <begin position="274"/>
        <end position="301"/>
    </location>
</feature>
<dbReference type="Proteomes" id="UP000198287">
    <property type="component" value="Unassembled WGS sequence"/>
</dbReference>
<feature type="transmembrane region" description="Helical" evidence="12">
    <location>
        <begin position="383"/>
        <end position="404"/>
    </location>
</feature>